<comment type="caution">
    <text evidence="6">The sequence shown here is derived from an EMBL/GenBank/DDBJ whole genome shotgun (WGS) entry which is preliminary data.</text>
</comment>
<evidence type="ECO:0000259" key="5">
    <source>
        <dbReference type="PROSITE" id="PS50893"/>
    </source>
</evidence>
<dbReference type="SUPFAM" id="SSF52540">
    <property type="entry name" value="P-loop containing nucleoside triphosphate hydrolases"/>
    <property type="match status" value="1"/>
</dbReference>
<evidence type="ECO:0000313" key="6">
    <source>
        <dbReference type="EMBL" id="PSB23990.1"/>
    </source>
</evidence>
<dbReference type="InterPro" id="IPR050153">
    <property type="entry name" value="Metal_Ion_Import_ABC"/>
</dbReference>
<dbReference type="AlphaFoldDB" id="A0A2T1DU29"/>
<evidence type="ECO:0000256" key="2">
    <source>
        <dbReference type="ARBA" id="ARBA00022448"/>
    </source>
</evidence>
<dbReference type="OrthoDB" id="9806726at2"/>
<proteinExistence type="inferred from homology"/>
<reference evidence="6 7" key="2">
    <citation type="submission" date="2018-03" db="EMBL/GenBank/DDBJ databases">
        <title>The ancient ancestry and fast evolution of plastids.</title>
        <authorList>
            <person name="Moore K.R."/>
            <person name="Magnabosco C."/>
            <person name="Momper L."/>
            <person name="Gold D.A."/>
            <person name="Bosak T."/>
            <person name="Fournier G.P."/>
        </authorList>
    </citation>
    <scope>NUCLEOTIDE SEQUENCE [LARGE SCALE GENOMIC DNA]</scope>
    <source>
        <strain evidence="6 7">ULC18</strain>
    </source>
</reference>
<sequence length="249" mass="28095">MLQVQHLTVNYRRLQALDDIGFRLPSGSLVGLIGPNGAGKSTLIKALLGLIPTQAGQVLYRNKPLKQQLRRVAYVPQRSQIDWDYPITVWNVVMMARTPHTGWFRSPSRQSRDIVRDSLQRVEMLDLRDRPIGSLSGGQQQRVFLARAIAQQADLLLLDEPLAAVDKKTEALIFQIYDELKAQGKTLLVSCHEWGGILNHYDQLLLLNQRLIAHGSPTEVMTQKNIQVAYGIPPALPHFHDSLESNFFC</sequence>
<dbReference type="PROSITE" id="PS00211">
    <property type="entry name" value="ABC_TRANSPORTER_1"/>
    <property type="match status" value="1"/>
</dbReference>
<dbReference type="InterPro" id="IPR017871">
    <property type="entry name" value="ABC_transporter-like_CS"/>
</dbReference>
<name>A0A2T1DU29_9CYAN</name>
<organism evidence="6 7">
    <name type="scientific">Stenomitos frigidus ULC18</name>
    <dbReference type="NCBI Taxonomy" id="2107698"/>
    <lineage>
        <taxon>Bacteria</taxon>
        <taxon>Bacillati</taxon>
        <taxon>Cyanobacteriota</taxon>
        <taxon>Cyanophyceae</taxon>
        <taxon>Leptolyngbyales</taxon>
        <taxon>Leptolyngbyaceae</taxon>
        <taxon>Stenomitos</taxon>
    </lineage>
</organism>
<dbReference type="PANTHER" id="PTHR42734:SF5">
    <property type="entry name" value="IRON TRANSPORT SYSTEM ATP-BINDING PROTEIN HI_0361-RELATED"/>
    <property type="match status" value="1"/>
</dbReference>
<comment type="similarity">
    <text evidence="1">Belongs to the ABC transporter superfamily.</text>
</comment>
<dbReference type="Gene3D" id="3.40.50.300">
    <property type="entry name" value="P-loop containing nucleotide triphosphate hydrolases"/>
    <property type="match status" value="1"/>
</dbReference>
<evidence type="ECO:0000313" key="7">
    <source>
        <dbReference type="Proteomes" id="UP000239576"/>
    </source>
</evidence>
<dbReference type="PANTHER" id="PTHR42734">
    <property type="entry name" value="METAL TRANSPORT SYSTEM ATP-BINDING PROTEIN TM_0124-RELATED"/>
    <property type="match status" value="1"/>
</dbReference>
<dbReference type="InterPro" id="IPR003593">
    <property type="entry name" value="AAA+_ATPase"/>
</dbReference>
<keyword evidence="2" id="KW-0813">Transport</keyword>
<dbReference type="EMBL" id="PVWK01000157">
    <property type="protein sequence ID" value="PSB23990.1"/>
    <property type="molecule type" value="Genomic_DNA"/>
</dbReference>
<dbReference type="Proteomes" id="UP000239576">
    <property type="component" value="Unassembled WGS sequence"/>
</dbReference>
<dbReference type="GO" id="GO:0005524">
    <property type="term" value="F:ATP binding"/>
    <property type="evidence" value="ECO:0007669"/>
    <property type="project" value="UniProtKB-KW"/>
</dbReference>
<dbReference type="GO" id="GO:0016887">
    <property type="term" value="F:ATP hydrolysis activity"/>
    <property type="evidence" value="ECO:0007669"/>
    <property type="project" value="InterPro"/>
</dbReference>
<dbReference type="Pfam" id="PF00005">
    <property type="entry name" value="ABC_tran"/>
    <property type="match status" value="1"/>
</dbReference>
<keyword evidence="4 6" id="KW-0067">ATP-binding</keyword>
<keyword evidence="7" id="KW-1185">Reference proteome</keyword>
<dbReference type="FunFam" id="3.40.50.300:FF:000134">
    <property type="entry name" value="Iron-enterobactin ABC transporter ATP-binding protein"/>
    <property type="match status" value="1"/>
</dbReference>
<protein>
    <submittedName>
        <fullName evidence="6">Manganese ABC transporter ATP-binding protein</fullName>
    </submittedName>
</protein>
<dbReference type="CDD" id="cd03235">
    <property type="entry name" value="ABC_Metallic_Cations"/>
    <property type="match status" value="1"/>
</dbReference>
<evidence type="ECO:0000256" key="3">
    <source>
        <dbReference type="ARBA" id="ARBA00022741"/>
    </source>
</evidence>
<evidence type="ECO:0000256" key="4">
    <source>
        <dbReference type="ARBA" id="ARBA00022840"/>
    </source>
</evidence>
<evidence type="ECO:0000256" key="1">
    <source>
        <dbReference type="ARBA" id="ARBA00005417"/>
    </source>
</evidence>
<dbReference type="InterPro" id="IPR027417">
    <property type="entry name" value="P-loop_NTPase"/>
</dbReference>
<accession>A0A2T1DU29</accession>
<dbReference type="SMART" id="SM00382">
    <property type="entry name" value="AAA"/>
    <property type="match status" value="1"/>
</dbReference>
<gene>
    <name evidence="6" type="ORF">C7B82_28965</name>
</gene>
<reference evidence="7" key="1">
    <citation type="submission" date="2018-02" db="EMBL/GenBank/DDBJ databases">
        <authorList>
            <person name="Moore K."/>
            <person name="Momper L."/>
        </authorList>
    </citation>
    <scope>NUCLEOTIDE SEQUENCE [LARGE SCALE GENOMIC DNA]</scope>
    <source>
        <strain evidence="7">ULC18</strain>
    </source>
</reference>
<dbReference type="InterPro" id="IPR003439">
    <property type="entry name" value="ABC_transporter-like_ATP-bd"/>
</dbReference>
<keyword evidence="3" id="KW-0547">Nucleotide-binding</keyword>
<dbReference type="RefSeq" id="WP_106260595.1">
    <property type="nucleotide sequence ID" value="NZ_CAWNSW010000030.1"/>
</dbReference>
<dbReference type="PROSITE" id="PS50893">
    <property type="entry name" value="ABC_TRANSPORTER_2"/>
    <property type="match status" value="1"/>
</dbReference>
<feature type="domain" description="ABC transporter" evidence="5">
    <location>
        <begin position="2"/>
        <end position="234"/>
    </location>
</feature>